<dbReference type="AlphaFoldDB" id="A0AA88E7W8"/>
<dbReference type="EMBL" id="BTGU01000923">
    <property type="protein sequence ID" value="GMN69744.1"/>
    <property type="molecule type" value="Genomic_DNA"/>
</dbReference>
<evidence type="ECO:0000256" key="10">
    <source>
        <dbReference type="ARBA" id="ARBA00023170"/>
    </source>
</evidence>
<feature type="domain" description="Leucine-rich repeat-containing N-terminal plant-type" evidence="14">
    <location>
        <begin position="40"/>
        <end position="78"/>
    </location>
</feature>
<keyword evidence="3" id="KW-1003">Cell membrane</keyword>
<evidence type="ECO:0000259" key="14">
    <source>
        <dbReference type="Pfam" id="PF08263"/>
    </source>
</evidence>
<keyword evidence="6 13" id="KW-0732">Signal</keyword>
<keyword evidence="8 12" id="KW-1133">Transmembrane helix</keyword>
<gene>
    <name evidence="15" type="ORF">TIFTF001_038789</name>
</gene>
<keyword evidence="16" id="KW-1185">Reference proteome</keyword>
<comment type="subcellular location">
    <subcellularLocation>
        <location evidence="1">Cell membrane</location>
        <topology evidence="1">Single-pass type I membrane protein</topology>
    </subcellularLocation>
</comment>
<feature type="chain" id="PRO_5041634235" description="Leucine-rich repeat-containing N-terminal plant-type domain-containing protein" evidence="13">
    <location>
        <begin position="28"/>
        <end position="1042"/>
    </location>
</feature>
<evidence type="ECO:0000256" key="11">
    <source>
        <dbReference type="ARBA" id="ARBA00023180"/>
    </source>
</evidence>
<comment type="similarity">
    <text evidence="2">Belongs to the RLP family.</text>
</comment>
<dbReference type="Proteomes" id="UP001187192">
    <property type="component" value="Unassembled WGS sequence"/>
</dbReference>
<evidence type="ECO:0000313" key="16">
    <source>
        <dbReference type="Proteomes" id="UP001187192"/>
    </source>
</evidence>
<dbReference type="PANTHER" id="PTHR48063">
    <property type="entry name" value="LRR RECEPTOR-LIKE KINASE"/>
    <property type="match status" value="1"/>
</dbReference>
<keyword evidence="7" id="KW-0677">Repeat</keyword>
<evidence type="ECO:0000256" key="12">
    <source>
        <dbReference type="SAM" id="Phobius"/>
    </source>
</evidence>
<keyword evidence="5 12" id="KW-0812">Transmembrane</keyword>
<feature type="transmembrane region" description="Helical" evidence="12">
    <location>
        <begin position="961"/>
        <end position="988"/>
    </location>
</feature>
<dbReference type="InterPro" id="IPR001611">
    <property type="entry name" value="Leu-rich_rpt"/>
</dbReference>
<dbReference type="InterPro" id="IPR032675">
    <property type="entry name" value="LRR_dom_sf"/>
</dbReference>
<evidence type="ECO:0000256" key="5">
    <source>
        <dbReference type="ARBA" id="ARBA00022692"/>
    </source>
</evidence>
<dbReference type="PANTHER" id="PTHR48063:SF98">
    <property type="entry name" value="LRR RECEPTOR-LIKE SERINE_THREONINE-PROTEIN KINASE FLS2"/>
    <property type="match status" value="1"/>
</dbReference>
<dbReference type="Gene3D" id="3.80.10.10">
    <property type="entry name" value="Ribonuclease Inhibitor"/>
    <property type="match status" value="5"/>
</dbReference>
<keyword evidence="10" id="KW-0675">Receptor</keyword>
<evidence type="ECO:0000256" key="3">
    <source>
        <dbReference type="ARBA" id="ARBA00022475"/>
    </source>
</evidence>
<dbReference type="Pfam" id="PF08263">
    <property type="entry name" value="LRRNT_2"/>
    <property type="match status" value="1"/>
</dbReference>
<keyword evidence="11" id="KW-0325">Glycoprotein</keyword>
<dbReference type="Pfam" id="PF13855">
    <property type="entry name" value="LRR_8"/>
    <property type="match status" value="5"/>
</dbReference>
<evidence type="ECO:0000256" key="9">
    <source>
        <dbReference type="ARBA" id="ARBA00023136"/>
    </source>
</evidence>
<reference evidence="15" key="1">
    <citation type="submission" date="2023-07" db="EMBL/GenBank/DDBJ databases">
        <title>draft genome sequence of fig (Ficus carica).</title>
        <authorList>
            <person name="Takahashi T."/>
            <person name="Nishimura K."/>
        </authorList>
    </citation>
    <scope>NUCLEOTIDE SEQUENCE</scope>
</reference>
<evidence type="ECO:0000256" key="4">
    <source>
        <dbReference type="ARBA" id="ARBA00022614"/>
    </source>
</evidence>
<evidence type="ECO:0000256" key="1">
    <source>
        <dbReference type="ARBA" id="ARBA00004251"/>
    </source>
</evidence>
<evidence type="ECO:0000256" key="8">
    <source>
        <dbReference type="ARBA" id="ARBA00022989"/>
    </source>
</evidence>
<dbReference type="InterPro" id="IPR046956">
    <property type="entry name" value="RLP23-like"/>
</dbReference>
<feature type="signal peptide" evidence="13">
    <location>
        <begin position="1"/>
        <end position="27"/>
    </location>
</feature>
<evidence type="ECO:0000256" key="2">
    <source>
        <dbReference type="ARBA" id="ARBA00009592"/>
    </source>
</evidence>
<dbReference type="FunFam" id="3.80.10.10:FF:000095">
    <property type="entry name" value="LRR receptor-like serine/threonine-protein kinase GSO1"/>
    <property type="match status" value="2"/>
</dbReference>
<dbReference type="SUPFAM" id="SSF52058">
    <property type="entry name" value="L domain-like"/>
    <property type="match status" value="1"/>
</dbReference>
<dbReference type="InterPro" id="IPR003591">
    <property type="entry name" value="Leu-rich_rpt_typical-subtyp"/>
</dbReference>
<dbReference type="SMART" id="SM00369">
    <property type="entry name" value="LRR_TYP"/>
    <property type="match status" value="12"/>
</dbReference>
<dbReference type="GO" id="GO:0005886">
    <property type="term" value="C:plasma membrane"/>
    <property type="evidence" value="ECO:0007669"/>
    <property type="project" value="UniProtKB-SubCell"/>
</dbReference>
<dbReference type="InterPro" id="IPR013210">
    <property type="entry name" value="LRR_N_plant-typ"/>
</dbReference>
<organism evidence="15 16">
    <name type="scientific">Ficus carica</name>
    <name type="common">Common fig</name>
    <dbReference type="NCBI Taxonomy" id="3494"/>
    <lineage>
        <taxon>Eukaryota</taxon>
        <taxon>Viridiplantae</taxon>
        <taxon>Streptophyta</taxon>
        <taxon>Embryophyta</taxon>
        <taxon>Tracheophyta</taxon>
        <taxon>Spermatophyta</taxon>
        <taxon>Magnoliopsida</taxon>
        <taxon>eudicotyledons</taxon>
        <taxon>Gunneridae</taxon>
        <taxon>Pentapetalae</taxon>
        <taxon>rosids</taxon>
        <taxon>fabids</taxon>
        <taxon>Rosales</taxon>
        <taxon>Moraceae</taxon>
        <taxon>Ficeae</taxon>
        <taxon>Ficus</taxon>
    </lineage>
</organism>
<dbReference type="Pfam" id="PF00560">
    <property type="entry name" value="LRR_1"/>
    <property type="match status" value="5"/>
</dbReference>
<keyword evidence="4" id="KW-0433">Leucine-rich repeat</keyword>
<evidence type="ECO:0000256" key="6">
    <source>
        <dbReference type="ARBA" id="ARBA00022729"/>
    </source>
</evidence>
<protein>
    <recommendedName>
        <fullName evidence="14">Leucine-rich repeat-containing N-terminal plant-type domain-containing protein</fullName>
    </recommendedName>
</protein>
<name>A0AA88E7W8_FICCA</name>
<proteinExistence type="inferred from homology"/>
<comment type="caution">
    <text evidence="15">The sequence shown here is derived from an EMBL/GenBank/DDBJ whole genome shotgun (WGS) entry which is preliminary data.</text>
</comment>
<evidence type="ECO:0000313" key="15">
    <source>
        <dbReference type="EMBL" id="GMN69744.1"/>
    </source>
</evidence>
<accession>A0AA88E7W8</accession>
<dbReference type="FunFam" id="3.80.10.10:FF:000111">
    <property type="entry name" value="LRR receptor-like serine/threonine-protein kinase ERECTA"/>
    <property type="match status" value="1"/>
</dbReference>
<keyword evidence="9 12" id="KW-0472">Membrane</keyword>
<evidence type="ECO:0000256" key="7">
    <source>
        <dbReference type="ARBA" id="ARBA00022737"/>
    </source>
</evidence>
<evidence type="ECO:0000256" key="13">
    <source>
        <dbReference type="SAM" id="SignalP"/>
    </source>
</evidence>
<sequence length="1042" mass="116533">MIMAATVDRMAVLWLVFLVQCSTVSLCFLHEHEGKLCVERERQALLSFKQDLVDPSNRLSSWVAEDDDCCKWAGIVCDNITGHVKELHLGRPIMLYNPNFNDHELRGKINPSLLDLKHLSHLDLNRNDFKGTQIPSFIGSLVSLRYLNLELTQFEGLIPYQLGNLSSLQSLIIGELGLYSENLSWLTGLSSLEHLDMSFVNLSKASDWFLLINKLPSLLELRLSGCQLDHIHPLPFINLTSLEILDISDNSFRPSSLNWVSSLHNLVSIELRYNNLGLGGSIPCGLRNLTVLKYLDLSGNYFNSTIPNCFYGFSNLERLDLLANELKGVISSSIGNLTSIVSLDLSQNALEGKIPPVVGDLRNLKLISLESNRFSGKISEAFESLSGCNPNRLTWLGLGGNSFTGQITNRIERFKNLVGLNLGANLLSGPIPVSLGKLSALEYIYFAWNQLNGSLPESLGSLSSLEHLDVSYNLLEGVVSEVHFANLTSLRELYASGNSLILRVSPDWIPPFHLMAIQLRSWVLGPQFPMWLKSQSDFYHMDLSDAEISDAVPSWFWNLSTSFSYLNLSHNQISGEIPNVDLDGQFSMIYLGSNKFKGALPRISSNVTELDLSNNSFSGEISHFLCRPIGIANRLEILHLGENLLSGNIPDCWRYWPSLTVIKLDDNNLTGEIPSSMGSLNNLQSLHLRNNTLSGEMPLSLRNCAMLKVIDLSLNKFVGRIPTWVGDLSNLMILDLRENKFNGMVPYEICHLAKLQILDVANNNLFGSIPRCFDNFTAMLNKPDSSSLIFYSFYMDEFLENAFLVTRGREDQYNTILTLVASLDLSNNNLSGEIPEELTSLHGLLSLNLSGNHLRGKIPEKIGLLTWAQSVDVSRNQLSGKIPPSISDLSFISLFNVSYNNLSGEIPLSTQLQSMEASNFIANQLCGPPLPKKCSADNNATLVGTIDDEGQKEGDGDEEEYWFRLGIAVGFAVGFLGVISPLVFYGYYRRVYFWFFQEYLWYKILDCYIEFKCMVRNYLGKVDGDGEEYQFQLDIAMGFDAV</sequence>
<dbReference type="SUPFAM" id="SSF52047">
    <property type="entry name" value="RNI-like"/>
    <property type="match status" value="2"/>
</dbReference>